<proteinExistence type="predicted"/>
<sequence>MKETTIQKVKVDIFEKGNLNGWKKEYKYERVKIVEHEGKKRVMSLKTGKIL</sequence>
<organism evidence="1 2">
    <name type="scientific">Pilibacter termitis</name>
    <dbReference type="NCBI Taxonomy" id="263852"/>
    <lineage>
        <taxon>Bacteria</taxon>
        <taxon>Bacillati</taxon>
        <taxon>Bacillota</taxon>
        <taxon>Bacilli</taxon>
        <taxon>Lactobacillales</taxon>
        <taxon>Enterococcaceae</taxon>
        <taxon>Pilibacter</taxon>
    </lineage>
</organism>
<gene>
    <name evidence="1" type="ORF">SAMN02745116_01764</name>
</gene>
<dbReference type="AlphaFoldDB" id="A0A1T4PD57"/>
<dbReference type="RefSeq" id="WP_159443277.1">
    <property type="nucleotide sequence ID" value="NZ_FUXI01000020.1"/>
</dbReference>
<name>A0A1T4PD57_9ENTE</name>
<evidence type="ECO:0000313" key="2">
    <source>
        <dbReference type="Proteomes" id="UP000190328"/>
    </source>
</evidence>
<protein>
    <submittedName>
        <fullName evidence="1">Uncharacterized protein</fullName>
    </submittedName>
</protein>
<dbReference type="Proteomes" id="UP000190328">
    <property type="component" value="Unassembled WGS sequence"/>
</dbReference>
<dbReference type="STRING" id="263852.SAMN02745116_01764"/>
<keyword evidence="2" id="KW-1185">Reference proteome</keyword>
<accession>A0A1T4PD57</accession>
<dbReference type="EMBL" id="FUXI01000020">
    <property type="protein sequence ID" value="SJZ89442.1"/>
    <property type="molecule type" value="Genomic_DNA"/>
</dbReference>
<evidence type="ECO:0000313" key="1">
    <source>
        <dbReference type="EMBL" id="SJZ89442.1"/>
    </source>
</evidence>
<reference evidence="1 2" key="1">
    <citation type="submission" date="2017-02" db="EMBL/GenBank/DDBJ databases">
        <authorList>
            <person name="Peterson S.W."/>
        </authorList>
    </citation>
    <scope>NUCLEOTIDE SEQUENCE [LARGE SCALE GENOMIC DNA]</scope>
    <source>
        <strain evidence="1 2">ATCC BAA-1030</strain>
    </source>
</reference>